<dbReference type="GO" id="GO:0008270">
    <property type="term" value="F:zinc ion binding"/>
    <property type="evidence" value="ECO:0007669"/>
    <property type="project" value="UniProtKB-KW"/>
</dbReference>
<accession>A0A444UV99</accession>
<evidence type="ECO:0000256" key="2">
    <source>
        <dbReference type="ARBA" id="ARBA00022771"/>
    </source>
</evidence>
<dbReference type="Gene3D" id="3.30.40.10">
    <property type="entry name" value="Zinc/RING finger domain, C3HC4 (zinc finger)"/>
    <property type="match status" value="1"/>
</dbReference>
<dbReference type="PROSITE" id="PS50106">
    <property type="entry name" value="PDZ"/>
    <property type="match status" value="4"/>
</dbReference>
<dbReference type="InterPro" id="IPR036034">
    <property type="entry name" value="PDZ_sf"/>
</dbReference>
<dbReference type="InterPro" id="IPR013083">
    <property type="entry name" value="Znf_RING/FYVE/PHD"/>
</dbReference>
<dbReference type="SMART" id="SM00184">
    <property type="entry name" value="RING"/>
    <property type="match status" value="1"/>
</dbReference>
<dbReference type="GO" id="GO:0004842">
    <property type="term" value="F:ubiquitin-protein transferase activity"/>
    <property type="evidence" value="ECO:0007669"/>
    <property type="project" value="TreeGrafter"/>
</dbReference>
<comment type="caution">
    <text evidence="8">The sequence shown here is derived from an EMBL/GenBank/DDBJ whole genome shotgun (WGS) entry which is preliminary data.</text>
</comment>
<dbReference type="Pfam" id="PF00595">
    <property type="entry name" value="PDZ"/>
    <property type="match status" value="4"/>
</dbReference>
<feature type="domain" description="PDZ" evidence="7">
    <location>
        <begin position="585"/>
        <end position="670"/>
    </location>
</feature>
<keyword evidence="1" id="KW-0479">Metal-binding</keyword>
<dbReference type="Proteomes" id="UP000289886">
    <property type="component" value="Unassembled WGS sequence"/>
</dbReference>
<keyword evidence="3" id="KW-0862">Zinc</keyword>
<evidence type="ECO:0000256" key="3">
    <source>
        <dbReference type="ARBA" id="ARBA00022833"/>
    </source>
</evidence>
<dbReference type="InterPro" id="IPR051342">
    <property type="entry name" value="PDZ_scaffold"/>
</dbReference>
<dbReference type="AlphaFoldDB" id="A0A444UV99"/>
<dbReference type="CDD" id="cd06680">
    <property type="entry name" value="PDZ4_LNX1_2-like"/>
    <property type="match status" value="1"/>
</dbReference>
<dbReference type="FunFam" id="2.30.42.10:FF:000081">
    <property type="entry name" value="Ligand of Numb protein X 2"/>
    <property type="match status" value="1"/>
</dbReference>
<evidence type="ECO:0000256" key="4">
    <source>
        <dbReference type="PROSITE-ProRule" id="PRU00175"/>
    </source>
</evidence>
<dbReference type="Gene3D" id="2.30.42.10">
    <property type="match status" value="4"/>
</dbReference>
<dbReference type="SUPFAM" id="SSF57850">
    <property type="entry name" value="RING/U-box"/>
    <property type="match status" value="1"/>
</dbReference>
<dbReference type="PROSITE" id="PS00518">
    <property type="entry name" value="ZF_RING_1"/>
    <property type="match status" value="1"/>
</dbReference>
<dbReference type="CDD" id="cd06677">
    <property type="entry name" value="PDZ1_LNX1_2-like"/>
    <property type="match status" value="1"/>
</dbReference>
<dbReference type="CDD" id="cd06679">
    <property type="entry name" value="PDZ3_LNX1_2-like"/>
    <property type="match status" value="1"/>
</dbReference>
<dbReference type="InterPro" id="IPR017907">
    <property type="entry name" value="Znf_RING_CS"/>
</dbReference>
<dbReference type="EMBL" id="SCEB01006983">
    <property type="protein sequence ID" value="RXM92101.1"/>
    <property type="molecule type" value="Genomic_DNA"/>
</dbReference>
<proteinExistence type="predicted"/>
<reference evidence="8 9" key="1">
    <citation type="submission" date="2019-01" db="EMBL/GenBank/DDBJ databases">
        <title>Draft Genome and Complete Hox-Cluster Characterization of the Sterlet Sturgeon (Acipenser ruthenus).</title>
        <authorList>
            <person name="Wei Q."/>
        </authorList>
    </citation>
    <scope>NUCLEOTIDE SEQUENCE [LARGE SCALE GENOMIC DNA]</scope>
    <source>
        <strain evidence="8">WHYD16114868_AA</strain>
        <tissue evidence="8">Blood</tissue>
    </source>
</reference>
<dbReference type="SUPFAM" id="SSF50156">
    <property type="entry name" value="PDZ domain-like"/>
    <property type="match status" value="4"/>
</dbReference>
<feature type="compositionally biased region" description="Basic and acidic residues" evidence="5">
    <location>
        <begin position="226"/>
        <end position="244"/>
    </location>
</feature>
<dbReference type="InterPro" id="IPR001841">
    <property type="entry name" value="Znf_RING"/>
</dbReference>
<evidence type="ECO:0000313" key="8">
    <source>
        <dbReference type="EMBL" id="RXM92101.1"/>
    </source>
</evidence>
<keyword evidence="9" id="KW-1185">Reference proteome</keyword>
<feature type="domain" description="PDZ" evidence="7">
    <location>
        <begin position="306"/>
        <end position="391"/>
    </location>
</feature>
<feature type="compositionally biased region" description="Polar residues" evidence="5">
    <location>
        <begin position="270"/>
        <end position="279"/>
    </location>
</feature>
<keyword evidence="2 4" id="KW-0863">Zinc-finger</keyword>
<dbReference type="PANTHER" id="PTHR19964">
    <property type="entry name" value="MULTIPLE PDZ DOMAIN PROTEIN"/>
    <property type="match status" value="1"/>
</dbReference>
<feature type="domain" description="PDZ" evidence="7">
    <location>
        <begin position="411"/>
        <end position="480"/>
    </location>
</feature>
<sequence length="809" mass="88460">MTEQRSQALKTLSQLCAECGQSHMAPENHLYDYQDEVDDELSCLICLQPLLCPMDTPCGHTYCFQCLDNFLREQDFCPVDRQKLYLRQCRRSSLLVRNLLDKLSVLCPFQKDCGLKMQRCEREPHLRNRCPGIKKLRDEAERRKRPHWTEMKAVRAGGELSAEAAPALPAPGLAAGSSTPGASRSTRQPGVVNPAFEESEDGSEGSRYSKFDNGLTEEGRCPGIKKLRDEAERRKRPHWTEMKAVRAGGELSAEAAPALPAPGLAAGSSTPGASRSTRQPGVVNPAFEESEDDSHQRSSLVAETNVVELRRDNPEEGLGIRIVGGKDTPLGNIVIQEILRDCLAARDGRLAPGDHILEVNDINMANVPHSRAIAVLRQPCPVVCLTVMQEKGFSPRSSPPEPTPPQGRVIQVTLIKRDSSEPLGIKLVRKPAETGVFILDLLPGGLAAKDGKLRDDDKVLAINGNNLRHGTPETAAQIIQVLEHPGSVVYRRNAGEPGSAWIDSQSNINKLEDSQLSSSGLGCNTEILCLCAVQRDEGELCGDEEGGSSGEGSNRSQRRPEPQHCRRRSAFQKDPPAGFSSQEKVVLLKKEPRTSLGITIAGGRDSRNRLPVHITSVQPVGCLYHDGRIKAGDVLLSINGVDLTQLTYGEAVSALKAHAAQSAVQLRVIETATEQPGEEEDEEEMEEEQAEAGREEDGNWSPLWTMWLGLPSHLHWCREIDLQKTTNESWGFSIVGGFEESQGHQPFFIKTIVPGTPAYFDARLKCGDEIVAVNGDSTGGMNNSSLIPKMKLQKNKVSLTVVSWPGSLI</sequence>
<organism evidence="8 9">
    <name type="scientific">Acipenser ruthenus</name>
    <name type="common">Sterlet sturgeon</name>
    <dbReference type="NCBI Taxonomy" id="7906"/>
    <lineage>
        <taxon>Eukaryota</taxon>
        <taxon>Metazoa</taxon>
        <taxon>Chordata</taxon>
        <taxon>Craniata</taxon>
        <taxon>Vertebrata</taxon>
        <taxon>Euteleostomi</taxon>
        <taxon>Actinopterygii</taxon>
        <taxon>Chondrostei</taxon>
        <taxon>Acipenseriformes</taxon>
        <taxon>Acipenseridae</taxon>
        <taxon>Acipenser</taxon>
    </lineage>
</organism>
<feature type="compositionally biased region" description="Low complexity" evidence="5">
    <location>
        <begin position="260"/>
        <end position="269"/>
    </location>
</feature>
<feature type="compositionally biased region" description="Polar residues" evidence="5">
    <location>
        <begin position="179"/>
        <end position="188"/>
    </location>
</feature>
<protein>
    <submittedName>
        <fullName evidence="8">E3 ubiquitin-protein ligase LNX</fullName>
    </submittedName>
</protein>
<dbReference type="Pfam" id="PF13639">
    <property type="entry name" value="zf-RING_2"/>
    <property type="match status" value="1"/>
</dbReference>
<dbReference type="PANTHER" id="PTHR19964:SF41">
    <property type="entry name" value="LIGAND OF NUMB PROTEIN X 2-LIKE"/>
    <property type="match status" value="1"/>
</dbReference>
<evidence type="ECO:0000256" key="1">
    <source>
        <dbReference type="ARBA" id="ARBA00022723"/>
    </source>
</evidence>
<evidence type="ECO:0000259" key="7">
    <source>
        <dbReference type="PROSITE" id="PS50106"/>
    </source>
</evidence>
<feature type="compositionally biased region" description="Acidic residues" evidence="5">
    <location>
        <begin position="676"/>
        <end position="690"/>
    </location>
</feature>
<evidence type="ECO:0000313" key="9">
    <source>
        <dbReference type="Proteomes" id="UP000289886"/>
    </source>
</evidence>
<gene>
    <name evidence="8" type="ORF">EOD39_20484</name>
</gene>
<feature type="domain" description="RING-type" evidence="6">
    <location>
        <begin position="43"/>
        <end position="81"/>
    </location>
</feature>
<dbReference type="InterPro" id="IPR001478">
    <property type="entry name" value="PDZ"/>
</dbReference>
<feature type="region of interest" description="Disordered" evidence="5">
    <location>
        <begin position="169"/>
        <end position="245"/>
    </location>
</feature>
<dbReference type="CDD" id="cd16780">
    <property type="entry name" value="mRING-HC-C3HC3D_LNX2"/>
    <property type="match status" value="1"/>
</dbReference>
<feature type="region of interest" description="Disordered" evidence="5">
    <location>
        <begin position="260"/>
        <end position="303"/>
    </location>
</feature>
<feature type="region of interest" description="Disordered" evidence="5">
    <location>
        <begin position="541"/>
        <end position="579"/>
    </location>
</feature>
<evidence type="ECO:0000256" key="5">
    <source>
        <dbReference type="SAM" id="MobiDB-lite"/>
    </source>
</evidence>
<dbReference type="SMART" id="SM00228">
    <property type="entry name" value="PDZ"/>
    <property type="match status" value="4"/>
</dbReference>
<feature type="domain" description="PDZ" evidence="7">
    <location>
        <begin position="719"/>
        <end position="805"/>
    </location>
</feature>
<feature type="region of interest" description="Disordered" evidence="5">
    <location>
        <begin position="673"/>
        <end position="697"/>
    </location>
</feature>
<evidence type="ECO:0000259" key="6">
    <source>
        <dbReference type="PROSITE" id="PS50089"/>
    </source>
</evidence>
<dbReference type="PROSITE" id="PS50089">
    <property type="entry name" value="ZF_RING_2"/>
    <property type="match status" value="1"/>
</dbReference>
<name>A0A444UV99_ACIRT</name>
<feature type="compositionally biased region" description="Low complexity" evidence="5">
    <location>
        <begin position="169"/>
        <end position="178"/>
    </location>
</feature>